<evidence type="ECO:0000313" key="3">
    <source>
        <dbReference type="EMBL" id="GFY87580.1"/>
    </source>
</evidence>
<organism evidence="3 4">
    <name type="scientific">Actinidia rufa</name>
    <dbReference type="NCBI Taxonomy" id="165716"/>
    <lineage>
        <taxon>Eukaryota</taxon>
        <taxon>Viridiplantae</taxon>
        <taxon>Streptophyta</taxon>
        <taxon>Embryophyta</taxon>
        <taxon>Tracheophyta</taxon>
        <taxon>Spermatophyta</taxon>
        <taxon>Magnoliopsida</taxon>
        <taxon>eudicotyledons</taxon>
        <taxon>Gunneridae</taxon>
        <taxon>Pentapetalae</taxon>
        <taxon>asterids</taxon>
        <taxon>Ericales</taxon>
        <taxon>Actinidiaceae</taxon>
        <taxon>Actinidia</taxon>
    </lineage>
</organism>
<gene>
    <name evidence="3" type="ORF">Acr_05g0012190</name>
</gene>
<feature type="transmembrane region" description="Helical" evidence="2">
    <location>
        <begin position="179"/>
        <end position="200"/>
    </location>
</feature>
<feature type="compositionally biased region" description="Basic residues" evidence="1">
    <location>
        <begin position="231"/>
        <end position="240"/>
    </location>
</feature>
<evidence type="ECO:0000313" key="4">
    <source>
        <dbReference type="Proteomes" id="UP000585474"/>
    </source>
</evidence>
<keyword evidence="2" id="KW-0812">Transmembrane</keyword>
<comment type="caution">
    <text evidence="3">The sequence shown here is derived from an EMBL/GenBank/DDBJ whole genome shotgun (WGS) entry which is preliminary data.</text>
</comment>
<dbReference type="AlphaFoldDB" id="A0A7J0EMP7"/>
<feature type="region of interest" description="Disordered" evidence="1">
    <location>
        <begin position="220"/>
        <end position="254"/>
    </location>
</feature>
<evidence type="ECO:0000256" key="1">
    <source>
        <dbReference type="SAM" id="MobiDB-lite"/>
    </source>
</evidence>
<sequence length="335" mass="37039">MKLATKSRLRSLKESMVPGDSFRNHDLAGGPSDLSFLHKRPSWAGSLNFEEIRALNTLSVNGGSVCLIKVSTVTRAFVPMLMASSRASKSRIFCEVDLFRRTRCSAPTPPYSFGTDILENDLPEQLEWRDHSISGTGGAAGSGGLAAVRSCIRRPLFSFMILICSAMSCISWWRPSRSGIWPGLAIGYALLFGGLLALGLGSNQQSILLGLLDTGPRILKGRPAQTNKNKQPGRGRSKPLRRGDQTKAMTAGKRAQRRVVSWRRESRDGRIDRILVEIDQAKYSTSPKSEEETTLHLRSTDEYPDSGSGELSGDSLARFHAERWTRFTSVKRVRR</sequence>
<evidence type="ECO:0000256" key="2">
    <source>
        <dbReference type="SAM" id="Phobius"/>
    </source>
</evidence>
<reference evidence="3 4" key="1">
    <citation type="submission" date="2019-07" db="EMBL/GenBank/DDBJ databases">
        <title>De Novo Assembly of kiwifruit Actinidia rufa.</title>
        <authorList>
            <person name="Sugita-Konishi S."/>
            <person name="Sato K."/>
            <person name="Mori E."/>
            <person name="Abe Y."/>
            <person name="Kisaki G."/>
            <person name="Hamano K."/>
            <person name="Suezawa K."/>
            <person name="Otani M."/>
            <person name="Fukuda T."/>
            <person name="Manabe T."/>
            <person name="Gomi K."/>
            <person name="Tabuchi M."/>
            <person name="Akimitsu K."/>
            <person name="Kataoka I."/>
        </authorList>
    </citation>
    <scope>NUCLEOTIDE SEQUENCE [LARGE SCALE GENOMIC DNA]</scope>
    <source>
        <strain evidence="4">cv. Fuchu</strain>
    </source>
</reference>
<feature type="region of interest" description="Disordered" evidence="1">
    <location>
        <begin position="283"/>
        <end position="312"/>
    </location>
</feature>
<dbReference type="EMBL" id="BJWL01000005">
    <property type="protein sequence ID" value="GFY87580.1"/>
    <property type="molecule type" value="Genomic_DNA"/>
</dbReference>
<keyword evidence="2" id="KW-0472">Membrane</keyword>
<feature type="compositionally biased region" description="Basic and acidic residues" evidence="1">
    <location>
        <begin position="288"/>
        <end position="301"/>
    </location>
</feature>
<keyword evidence="2" id="KW-1133">Transmembrane helix</keyword>
<feature type="transmembrane region" description="Helical" evidence="2">
    <location>
        <begin position="156"/>
        <end position="173"/>
    </location>
</feature>
<protein>
    <submittedName>
        <fullName evidence="3">Uncharacterized protein</fullName>
    </submittedName>
</protein>
<dbReference type="Proteomes" id="UP000585474">
    <property type="component" value="Unassembled WGS sequence"/>
</dbReference>
<proteinExistence type="predicted"/>
<name>A0A7J0EMP7_9ERIC</name>
<accession>A0A7J0EMP7</accession>
<keyword evidence="4" id="KW-1185">Reference proteome</keyword>